<evidence type="ECO:0000259" key="14">
    <source>
        <dbReference type="SMART" id="SM01016"/>
    </source>
</evidence>
<dbReference type="SMART" id="SM01016">
    <property type="entry name" value="Arg_tRNA_synt_N"/>
    <property type="match status" value="1"/>
</dbReference>
<sequence length="557" mass="62894">MLNPLKLAVVPLLHKALLAAYPQCSVSNIILDRPKDPSWGDISSNIALQLAKQLKQPPKTIAKNIVNYLVDNVLIASVSVAENGFINFKLSSSAFMDFLEIIDNKKDSYGCVEDKKGKVIVEFVSANPTGPLHVGHGRQGAIGDVLSNLMKNQGWEIHREFYYNDAGNQIDKLAISVQARIKGFSPEDTNWPNDGYQGDYIIDIASNYMNRQCIEVDGITVEGKADPDDIEAICNFAVSFLRKEQNADLDLFDIVFDQFYLESSLYKEGTVNLVVNRLMEQNKTYEHENALWLKTTEYGDSKDRVMRKTDGSFTYFVPDVAYHLKKWKRGFKKAINIQGTDHHGTMIRVRAGLQGLGYDIPEDYPTYLMHSMVKVFRDSKEVKISKRAGSYVTLRDLIKWVGKDAVRFFLVSRKPDSELLFDIDLALKKSEDNPVFYVQYAHARAHSILNQAHKVGVSTCNLSGAELPELSMQACLLINQLAEFPDMLKKCVDELSPHLLPNYLRNLAATFHGFYNAERVLVKDSIMRAIRMRMVIATKQVLKIGFTMLGISAPEQM</sequence>
<comment type="subunit">
    <text evidence="3 11">Monomer.</text>
</comment>
<evidence type="ECO:0000256" key="4">
    <source>
        <dbReference type="ARBA" id="ARBA00022490"/>
    </source>
</evidence>
<dbReference type="NCBIfam" id="TIGR00456">
    <property type="entry name" value="argS"/>
    <property type="match status" value="1"/>
</dbReference>
<dbReference type="GO" id="GO:0005737">
    <property type="term" value="C:cytoplasm"/>
    <property type="evidence" value="ECO:0007669"/>
    <property type="project" value="UniProtKB-SubCell"/>
</dbReference>
<dbReference type="PRINTS" id="PR01038">
    <property type="entry name" value="TRNASYNTHARG"/>
</dbReference>
<evidence type="ECO:0000256" key="3">
    <source>
        <dbReference type="ARBA" id="ARBA00011245"/>
    </source>
</evidence>
<keyword evidence="8 11" id="KW-0648">Protein biosynthesis</keyword>
<dbReference type="PANTHER" id="PTHR11956">
    <property type="entry name" value="ARGINYL-TRNA SYNTHETASE"/>
    <property type="match status" value="1"/>
</dbReference>
<evidence type="ECO:0000313" key="16">
    <source>
        <dbReference type="Proteomes" id="UP000198651"/>
    </source>
</evidence>
<accession>A0A0S4M1Z3</accession>
<dbReference type="PROSITE" id="PS00178">
    <property type="entry name" value="AA_TRNA_LIGASE_I"/>
    <property type="match status" value="1"/>
</dbReference>
<dbReference type="SUPFAM" id="SSF47323">
    <property type="entry name" value="Anticodon-binding domain of a subclass of class I aminoacyl-tRNA synthetases"/>
    <property type="match status" value="1"/>
</dbReference>
<dbReference type="Proteomes" id="UP000198651">
    <property type="component" value="Chromosome I"/>
</dbReference>
<dbReference type="EC" id="6.1.1.19" evidence="11"/>
<keyword evidence="9 11" id="KW-0030">Aminoacyl-tRNA synthetase</keyword>
<dbReference type="InterPro" id="IPR036695">
    <property type="entry name" value="Arg-tRNA-synth_N_sf"/>
</dbReference>
<dbReference type="Gene3D" id="1.10.730.10">
    <property type="entry name" value="Isoleucyl-tRNA Synthetase, Domain 1"/>
    <property type="match status" value="1"/>
</dbReference>
<dbReference type="FunFam" id="3.40.50.620:FF:000062">
    <property type="entry name" value="Arginine--tRNA ligase"/>
    <property type="match status" value="1"/>
</dbReference>
<feature type="short sequence motif" description="'HIGH' region" evidence="11">
    <location>
        <begin position="126"/>
        <end position="136"/>
    </location>
</feature>
<dbReference type="AlphaFoldDB" id="A0A0S4M1Z3"/>
<dbReference type="Pfam" id="PF03485">
    <property type="entry name" value="Arg_tRNA_synt_N"/>
    <property type="match status" value="1"/>
</dbReference>
<dbReference type="PANTHER" id="PTHR11956:SF5">
    <property type="entry name" value="ARGININE--TRNA LIGASE, CYTOPLASMIC"/>
    <property type="match status" value="1"/>
</dbReference>
<evidence type="ECO:0000256" key="1">
    <source>
        <dbReference type="ARBA" id="ARBA00004496"/>
    </source>
</evidence>
<evidence type="ECO:0000256" key="5">
    <source>
        <dbReference type="ARBA" id="ARBA00022598"/>
    </source>
</evidence>
<dbReference type="InterPro" id="IPR001278">
    <property type="entry name" value="Arg-tRNA-ligase"/>
</dbReference>
<comment type="similarity">
    <text evidence="2 11 12">Belongs to the class-I aminoacyl-tRNA synthetase family.</text>
</comment>
<feature type="domain" description="DALR anticodon binding" evidence="13">
    <location>
        <begin position="438"/>
        <end position="557"/>
    </location>
</feature>
<dbReference type="Gene3D" id="3.40.50.620">
    <property type="entry name" value="HUPs"/>
    <property type="match status" value="1"/>
</dbReference>
<evidence type="ECO:0000256" key="8">
    <source>
        <dbReference type="ARBA" id="ARBA00022917"/>
    </source>
</evidence>
<dbReference type="GO" id="GO:0005524">
    <property type="term" value="F:ATP binding"/>
    <property type="evidence" value="ECO:0007669"/>
    <property type="project" value="UniProtKB-UniRule"/>
</dbReference>
<feature type="domain" description="Arginyl tRNA synthetase N-terminal" evidence="14">
    <location>
        <begin position="7"/>
        <end position="90"/>
    </location>
</feature>
<keyword evidence="7 11" id="KW-0067">ATP-binding</keyword>
<dbReference type="PATRIC" id="fig|1561003.3.peg.180"/>
<evidence type="ECO:0000256" key="6">
    <source>
        <dbReference type="ARBA" id="ARBA00022741"/>
    </source>
</evidence>
<evidence type="ECO:0000256" key="10">
    <source>
        <dbReference type="ARBA" id="ARBA00049339"/>
    </source>
</evidence>
<dbReference type="RefSeq" id="WP_092342628.1">
    <property type="nucleotide sequence ID" value="NZ_FLSL01000087.1"/>
</dbReference>
<keyword evidence="4 11" id="KW-0963">Cytoplasm</keyword>
<comment type="subcellular location">
    <subcellularLocation>
        <location evidence="1 11">Cytoplasm</location>
    </subcellularLocation>
</comment>
<evidence type="ECO:0000256" key="11">
    <source>
        <dbReference type="HAMAP-Rule" id="MF_00123"/>
    </source>
</evidence>
<protein>
    <recommendedName>
        <fullName evidence="11">Arginine--tRNA ligase</fullName>
        <ecNumber evidence="11">6.1.1.19</ecNumber>
    </recommendedName>
    <alternativeName>
        <fullName evidence="11">Arginyl-tRNA synthetase</fullName>
        <shortName evidence="11">ArgRS</shortName>
    </alternativeName>
</protein>
<reference evidence="16" key="1">
    <citation type="submission" date="2015-11" db="EMBL/GenBank/DDBJ databases">
        <authorList>
            <person name="Seth-Smith H.M.B."/>
        </authorList>
    </citation>
    <scope>NUCLEOTIDE SEQUENCE [LARGE SCALE GENOMIC DNA]</scope>
    <source>
        <strain evidence="16">2013Ark11</strain>
    </source>
</reference>
<dbReference type="Pfam" id="PF00750">
    <property type="entry name" value="tRNA-synt_1d"/>
    <property type="match status" value="1"/>
</dbReference>
<dbReference type="STRING" id="1561003.Ark11_0181"/>
<dbReference type="Pfam" id="PF05746">
    <property type="entry name" value="DALR_1"/>
    <property type="match status" value="1"/>
</dbReference>
<dbReference type="InterPro" id="IPR008909">
    <property type="entry name" value="DALR_anticod-bd"/>
</dbReference>
<evidence type="ECO:0000256" key="12">
    <source>
        <dbReference type="RuleBase" id="RU363038"/>
    </source>
</evidence>
<dbReference type="EMBL" id="LN906597">
    <property type="protein sequence ID" value="CUT17039.1"/>
    <property type="molecule type" value="Genomic_DNA"/>
</dbReference>
<dbReference type="InterPro" id="IPR014729">
    <property type="entry name" value="Rossmann-like_a/b/a_fold"/>
</dbReference>
<dbReference type="GO" id="GO:0006420">
    <property type="term" value="P:arginyl-tRNA aminoacylation"/>
    <property type="evidence" value="ECO:0007669"/>
    <property type="project" value="UniProtKB-UniRule"/>
</dbReference>
<comment type="catalytic activity">
    <reaction evidence="10 11">
        <text>tRNA(Arg) + L-arginine + ATP = L-arginyl-tRNA(Arg) + AMP + diphosphate</text>
        <dbReference type="Rhea" id="RHEA:20301"/>
        <dbReference type="Rhea" id="RHEA-COMP:9658"/>
        <dbReference type="Rhea" id="RHEA-COMP:9673"/>
        <dbReference type="ChEBI" id="CHEBI:30616"/>
        <dbReference type="ChEBI" id="CHEBI:32682"/>
        <dbReference type="ChEBI" id="CHEBI:33019"/>
        <dbReference type="ChEBI" id="CHEBI:78442"/>
        <dbReference type="ChEBI" id="CHEBI:78513"/>
        <dbReference type="ChEBI" id="CHEBI:456215"/>
        <dbReference type="EC" id="6.1.1.19"/>
    </reaction>
</comment>
<dbReference type="SMART" id="SM00836">
    <property type="entry name" value="DALR_1"/>
    <property type="match status" value="1"/>
</dbReference>
<dbReference type="SUPFAM" id="SSF52374">
    <property type="entry name" value="Nucleotidylyl transferase"/>
    <property type="match status" value="1"/>
</dbReference>
<keyword evidence="16" id="KW-1185">Reference proteome</keyword>
<organism evidence="15 16">
    <name type="scientific">Candidatus Ichthyocystis hellenicum</name>
    <dbReference type="NCBI Taxonomy" id="1561003"/>
    <lineage>
        <taxon>Bacteria</taxon>
        <taxon>Pseudomonadati</taxon>
        <taxon>Pseudomonadota</taxon>
        <taxon>Betaproteobacteria</taxon>
        <taxon>Burkholderiales</taxon>
        <taxon>Candidatus Ichthyocystis</taxon>
    </lineage>
</organism>
<dbReference type="InterPro" id="IPR001412">
    <property type="entry name" value="aa-tRNA-synth_I_CS"/>
</dbReference>
<dbReference type="HAMAP" id="MF_00123">
    <property type="entry name" value="Arg_tRNA_synth"/>
    <property type="match status" value="1"/>
</dbReference>
<dbReference type="Gene3D" id="3.30.1360.70">
    <property type="entry name" value="Arginyl tRNA synthetase N-terminal domain"/>
    <property type="match status" value="1"/>
</dbReference>
<evidence type="ECO:0000256" key="9">
    <source>
        <dbReference type="ARBA" id="ARBA00023146"/>
    </source>
</evidence>
<name>A0A0S4M1Z3_9BURK</name>
<keyword evidence="5 11" id="KW-0436">Ligase</keyword>
<gene>
    <name evidence="11 15" type="primary">argS</name>
    <name evidence="15" type="ORF">Ark11_0181</name>
</gene>
<evidence type="ECO:0000259" key="13">
    <source>
        <dbReference type="SMART" id="SM00836"/>
    </source>
</evidence>
<keyword evidence="6 11" id="KW-0547">Nucleotide-binding</keyword>
<evidence type="ECO:0000256" key="2">
    <source>
        <dbReference type="ARBA" id="ARBA00005594"/>
    </source>
</evidence>
<evidence type="ECO:0000313" key="15">
    <source>
        <dbReference type="EMBL" id="CUT17039.1"/>
    </source>
</evidence>
<dbReference type="OrthoDB" id="9805987at2"/>
<dbReference type="SUPFAM" id="SSF55190">
    <property type="entry name" value="Arginyl-tRNA synthetase (ArgRS), N-terminal 'additional' domain"/>
    <property type="match status" value="1"/>
</dbReference>
<dbReference type="InterPro" id="IPR009080">
    <property type="entry name" value="tRNAsynth_Ia_anticodon-bd"/>
</dbReference>
<dbReference type="CDD" id="cd00671">
    <property type="entry name" value="ArgRS_core"/>
    <property type="match status" value="1"/>
</dbReference>
<dbReference type="GO" id="GO:0004814">
    <property type="term" value="F:arginine-tRNA ligase activity"/>
    <property type="evidence" value="ECO:0007669"/>
    <property type="project" value="UniProtKB-UniRule"/>
</dbReference>
<evidence type="ECO:0000256" key="7">
    <source>
        <dbReference type="ARBA" id="ARBA00022840"/>
    </source>
</evidence>
<proteinExistence type="inferred from homology"/>
<dbReference type="InterPro" id="IPR035684">
    <property type="entry name" value="ArgRS_core"/>
</dbReference>
<dbReference type="InterPro" id="IPR005148">
    <property type="entry name" value="Arg-tRNA-synth_N"/>
</dbReference>